<reference evidence="1 2" key="1">
    <citation type="journal article" date="2020" name="Mol. Biol. Evol.">
        <title>Interspecific Gene Flow and the Evolution of Specialization in Black and White Rhinoceros.</title>
        <authorList>
            <person name="Moodley Y."/>
            <person name="Westbury M.V."/>
            <person name="Russo I.M."/>
            <person name="Gopalakrishnan S."/>
            <person name="Rakotoarivelo A."/>
            <person name="Olsen R.A."/>
            <person name="Prost S."/>
            <person name="Tunstall T."/>
            <person name="Ryder O.A."/>
            <person name="Dalen L."/>
            <person name="Bruford M.W."/>
        </authorList>
    </citation>
    <scope>NUCLEOTIDE SEQUENCE [LARGE SCALE GENOMIC DNA]</scope>
    <source>
        <strain evidence="1">SBR-YM</strain>
        <tissue evidence="1">Skin</tissue>
    </source>
</reference>
<accession>A0A7J7FP42</accession>
<name>A0A7J7FP42_DICBM</name>
<evidence type="ECO:0000313" key="1">
    <source>
        <dbReference type="EMBL" id="KAF5929850.1"/>
    </source>
</evidence>
<keyword evidence="2" id="KW-1185">Reference proteome</keyword>
<dbReference type="Gene3D" id="3.40.50.10490">
    <property type="entry name" value="Glucose-6-phosphate isomerase like protein, domain 1"/>
    <property type="match status" value="1"/>
</dbReference>
<dbReference type="AlphaFoldDB" id="A0A7J7FP42"/>
<feature type="non-terminal residue" evidence="1">
    <location>
        <position position="104"/>
    </location>
</feature>
<comment type="caution">
    <text evidence="1">The sequence shown here is derived from an EMBL/GenBank/DDBJ whole genome shotgun (WGS) entry which is preliminary data.</text>
</comment>
<evidence type="ECO:0000313" key="2">
    <source>
        <dbReference type="Proteomes" id="UP000551758"/>
    </source>
</evidence>
<dbReference type="Proteomes" id="UP000551758">
    <property type="component" value="Unassembled WGS sequence"/>
</dbReference>
<organism evidence="1 2">
    <name type="scientific">Diceros bicornis minor</name>
    <name type="common">South-central black rhinoceros</name>
    <dbReference type="NCBI Taxonomy" id="77932"/>
    <lineage>
        <taxon>Eukaryota</taxon>
        <taxon>Metazoa</taxon>
        <taxon>Chordata</taxon>
        <taxon>Craniata</taxon>
        <taxon>Vertebrata</taxon>
        <taxon>Euteleostomi</taxon>
        <taxon>Mammalia</taxon>
        <taxon>Eutheria</taxon>
        <taxon>Laurasiatheria</taxon>
        <taxon>Perissodactyla</taxon>
        <taxon>Rhinocerotidae</taxon>
        <taxon>Diceros</taxon>
    </lineage>
</organism>
<proteinExistence type="predicted"/>
<protein>
    <submittedName>
        <fullName evidence="1">Uncharacterized protein</fullName>
    </submittedName>
</protein>
<gene>
    <name evidence="1" type="ORF">HPG69_002575</name>
</gene>
<sequence length="104" mass="11421">SKALPRYPERGPYSVVLSSHHNLKGRFHNVWSTGCSANEGGGCPQIPCSRNLLRWHQILTPYTKRKVMRICKELLLAAHTITTVENPAGVSVISSRNTGQGAVL</sequence>
<dbReference type="EMBL" id="JACDTQ010000017">
    <property type="protein sequence ID" value="KAF5929850.1"/>
    <property type="molecule type" value="Genomic_DNA"/>
</dbReference>